<dbReference type="GO" id="GO:0004843">
    <property type="term" value="F:cysteine-type deubiquitinase activity"/>
    <property type="evidence" value="ECO:0007669"/>
    <property type="project" value="UniProtKB-UniRule"/>
</dbReference>
<evidence type="ECO:0000256" key="6">
    <source>
        <dbReference type="ARBA" id="ARBA00022801"/>
    </source>
</evidence>
<dbReference type="GO" id="GO:0071108">
    <property type="term" value="P:protein K48-linked deubiquitination"/>
    <property type="evidence" value="ECO:0007669"/>
    <property type="project" value="InterPro"/>
</dbReference>
<dbReference type="InterPro" id="IPR025257">
    <property type="entry name" value="MINDY-3/4_CD"/>
</dbReference>
<dbReference type="SUPFAM" id="SSF47473">
    <property type="entry name" value="EF-hand"/>
    <property type="match status" value="1"/>
</dbReference>
<evidence type="ECO:0000313" key="10">
    <source>
        <dbReference type="EMBL" id="CAF1444730.1"/>
    </source>
</evidence>
<gene>
    <name evidence="10" type="ORF">BJG266_LOCUS40094</name>
    <name evidence="11" type="ORF">QVE165_LOCUS56977</name>
</gene>
<organism evidence="11 12">
    <name type="scientific">Adineta steineri</name>
    <dbReference type="NCBI Taxonomy" id="433720"/>
    <lineage>
        <taxon>Eukaryota</taxon>
        <taxon>Metazoa</taxon>
        <taxon>Spiralia</taxon>
        <taxon>Gnathifera</taxon>
        <taxon>Rotifera</taxon>
        <taxon>Eurotatoria</taxon>
        <taxon>Bdelloidea</taxon>
        <taxon>Adinetida</taxon>
        <taxon>Adinetidae</taxon>
        <taxon>Adineta</taxon>
    </lineage>
</organism>
<evidence type="ECO:0000256" key="1">
    <source>
        <dbReference type="ARBA" id="ARBA00000707"/>
    </source>
</evidence>
<evidence type="ECO:0000259" key="9">
    <source>
        <dbReference type="PROSITE" id="PS50222"/>
    </source>
</evidence>
<dbReference type="EC" id="3.4.19.12" evidence="8"/>
<dbReference type="GO" id="GO:0006508">
    <property type="term" value="P:proteolysis"/>
    <property type="evidence" value="ECO:0007669"/>
    <property type="project" value="UniProtKB-KW"/>
</dbReference>
<dbReference type="PANTHER" id="PTHR12473:SF17">
    <property type="entry name" value="UBIQUITIN CARBOXYL-TERMINAL HYDROLASE MINDY-3"/>
    <property type="match status" value="1"/>
</dbReference>
<evidence type="ECO:0000256" key="2">
    <source>
        <dbReference type="ARBA" id="ARBA00002107"/>
    </source>
</evidence>
<dbReference type="EMBL" id="CAJNOI010001874">
    <property type="protein sequence ID" value="CAF1444730.1"/>
    <property type="molecule type" value="Genomic_DNA"/>
</dbReference>
<evidence type="ECO:0000256" key="3">
    <source>
        <dbReference type="ARBA" id="ARBA00011074"/>
    </source>
</evidence>
<dbReference type="PANTHER" id="PTHR12473">
    <property type="entry name" value="UBIQUITIN CARBOXYL-TERMINAL HYDROLASE MINDY-4-RELATED"/>
    <property type="match status" value="1"/>
</dbReference>
<dbReference type="PROSITE" id="PS50222">
    <property type="entry name" value="EF_HAND_2"/>
    <property type="match status" value="1"/>
</dbReference>
<dbReference type="GO" id="GO:0005509">
    <property type="term" value="F:calcium ion binding"/>
    <property type="evidence" value="ECO:0007669"/>
    <property type="project" value="InterPro"/>
</dbReference>
<dbReference type="OrthoDB" id="9981542at2759"/>
<comment type="function">
    <text evidence="2 8">Hydrolase that can remove 'Lys-48'-linked conjugated ubiquitin from proteins.</text>
</comment>
<evidence type="ECO:0000256" key="7">
    <source>
        <dbReference type="ARBA" id="ARBA00022807"/>
    </source>
</evidence>
<name>A0A816D5N7_9BILA</name>
<reference evidence="11" key="1">
    <citation type="submission" date="2021-02" db="EMBL/GenBank/DDBJ databases">
        <authorList>
            <person name="Nowell W R."/>
        </authorList>
    </citation>
    <scope>NUCLEOTIDE SEQUENCE</scope>
</reference>
<keyword evidence="7 8" id="KW-0788">Thiol protease</keyword>
<sequence>MVTNTVNSSNEMIKLPIELINIVWGSDIEMSIFERWSQPFQFSIDEPSALIQHEGGPCSVLTTVEAHLLNELIFCNRCNINWRQASSDEIDLHFLNALQIILMKKKTLSIKQFHDEIKFSLCQSNIDLKQQIFSRLHMWKNTYGVLLFLYSCLMTKTIDLLKKEIDDETSLPLIDIAHGHGSQCLTNLLITGFATPHCFDGDKDISGLKLYGIHQQASIGFLSSLEMYRLMEVGWFLKNPKSPIWILGSETHLTVIFSREQALVEQDTDTPRKKALKIFNKYDTEKNGFISNSLLDEVITEIIQLSILTTTIPTINQLKQRMDPDSLQIITEQAFLDELFPQDKYQNSTNEQFSPLNGKPFVLYHYNGLPRSNKDKKVRYASAEATISDYGYGNDTPVSAVAPVQPGTYLPITGVLRTKWPTIELKWDDDAKPSLN</sequence>
<evidence type="ECO:0000256" key="4">
    <source>
        <dbReference type="ARBA" id="ARBA00022670"/>
    </source>
</evidence>
<evidence type="ECO:0000256" key="8">
    <source>
        <dbReference type="RuleBase" id="RU367088"/>
    </source>
</evidence>
<dbReference type="Gene3D" id="1.10.238.10">
    <property type="entry name" value="EF-hand"/>
    <property type="match status" value="1"/>
</dbReference>
<dbReference type="EMBL" id="CAJNOM010002204">
    <property type="protein sequence ID" value="CAF1628844.1"/>
    <property type="molecule type" value="Genomic_DNA"/>
</dbReference>
<dbReference type="InterPro" id="IPR011992">
    <property type="entry name" value="EF-hand-dom_pair"/>
</dbReference>
<accession>A0A816D5N7</accession>
<comment type="catalytic activity">
    <reaction evidence="1 8">
        <text>Thiol-dependent hydrolysis of ester, thioester, amide, peptide and isopeptide bonds formed by the C-terminal Gly of ubiquitin (a 76-residue protein attached to proteins as an intracellular targeting signal).</text>
        <dbReference type="EC" id="3.4.19.12"/>
    </reaction>
</comment>
<evidence type="ECO:0000256" key="5">
    <source>
        <dbReference type="ARBA" id="ARBA00022786"/>
    </source>
</evidence>
<keyword evidence="5 8" id="KW-0833">Ubl conjugation pathway</keyword>
<comment type="caution">
    <text evidence="11">The sequence shown here is derived from an EMBL/GenBank/DDBJ whole genome shotgun (WGS) entry which is preliminary data.</text>
</comment>
<keyword evidence="6 8" id="KW-0378">Hydrolase</keyword>
<keyword evidence="12" id="KW-1185">Reference proteome</keyword>
<comment type="similarity">
    <text evidence="3 8">Belongs to the MINDY deubiquitinase family. FAM188 subfamily.</text>
</comment>
<dbReference type="Proteomes" id="UP000663877">
    <property type="component" value="Unassembled WGS sequence"/>
</dbReference>
<keyword evidence="4 8" id="KW-0645">Protease</keyword>
<proteinExistence type="inferred from homology"/>
<feature type="domain" description="EF-hand" evidence="9">
    <location>
        <begin position="270"/>
        <end position="305"/>
    </location>
</feature>
<dbReference type="AlphaFoldDB" id="A0A816D5N7"/>
<dbReference type="InterPro" id="IPR039785">
    <property type="entry name" value="MINY3/4"/>
</dbReference>
<dbReference type="Proteomes" id="UP000663832">
    <property type="component" value="Unassembled WGS sequence"/>
</dbReference>
<evidence type="ECO:0000313" key="11">
    <source>
        <dbReference type="EMBL" id="CAF1628844.1"/>
    </source>
</evidence>
<protein>
    <recommendedName>
        <fullName evidence="8">Ubiquitin carboxyl-terminal hydrolase MINDY</fullName>
        <ecNumber evidence="8">3.4.19.12</ecNumber>
    </recommendedName>
</protein>
<evidence type="ECO:0000313" key="12">
    <source>
        <dbReference type="Proteomes" id="UP000663832"/>
    </source>
</evidence>
<dbReference type="Pfam" id="PF13898">
    <property type="entry name" value="MINDY-3_4_CD"/>
    <property type="match status" value="1"/>
</dbReference>
<dbReference type="GO" id="GO:1990380">
    <property type="term" value="F:K48-linked deubiquitinase activity"/>
    <property type="evidence" value="ECO:0007669"/>
    <property type="project" value="UniProtKB-UniRule"/>
</dbReference>
<dbReference type="InterPro" id="IPR002048">
    <property type="entry name" value="EF_hand_dom"/>
</dbReference>
<dbReference type="SMART" id="SM01174">
    <property type="entry name" value="DUF4205"/>
    <property type="match status" value="1"/>
</dbReference>